<dbReference type="RefSeq" id="WP_042679060.1">
    <property type="nucleotide sequence ID" value="NZ_CABKTM010000010.1"/>
</dbReference>
<keyword evidence="2" id="KW-1133">Transmembrane helix</keyword>
<dbReference type="AlphaFoldDB" id="A0A9X2MK18"/>
<reference evidence="3" key="1">
    <citation type="submission" date="2022-07" db="EMBL/GenBank/DDBJ databases">
        <title>Enhanced cultured diversity of the mouse gut microbiota enables custom-made synthetic communities.</title>
        <authorList>
            <person name="Afrizal A."/>
        </authorList>
    </citation>
    <scope>NUCLEOTIDE SEQUENCE</scope>
    <source>
        <strain evidence="3">DSM 29482</strain>
    </source>
</reference>
<evidence type="ECO:0000256" key="2">
    <source>
        <dbReference type="SAM" id="Phobius"/>
    </source>
</evidence>
<keyword evidence="2" id="KW-0472">Membrane</keyword>
<sequence>MEQLREVITRYNVEVIIGLMIAFIFVLILYIISEFRINHITEKYNALVDGVDTVNLEELIKEALEEVELVKKDYEIMDEKYNAVDKRLKCAIQKIGFIRYNAFADMGSELSFSIALLDEKLDGVVITSIFGRDYSTSYAKSIANGDSKYSLSVEEMQAIDRAKKYEDYITNI</sequence>
<dbReference type="OrthoDB" id="5244042at2"/>
<feature type="coiled-coil region" evidence="1">
    <location>
        <begin position="53"/>
        <end position="80"/>
    </location>
</feature>
<gene>
    <name evidence="3" type="ORF">NSA23_15310</name>
</gene>
<evidence type="ECO:0000313" key="4">
    <source>
        <dbReference type="Proteomes" id="UP001142078"/>
    </source>
</evidence>
<name>A0A9X2MK18_9FIRM</name>
<accession>A0A9X2MK18</accession>
<proteinExistence type="predicted"/>
<dbReference type="EMBL" id="JANJZL010000018">
    <property type="protein sequence ID" value="MCR2045468.1"/>
    <property type="molecule type" value="Genomic_DNA"/>
</dbReference>
<protein>
    <submittedName>
        <fullName evidence="3">DUF4446 family protein</fullName>
    </submittedName>
</protein>
<dbReference type="InterPro" id="IPR027981">
    <property type="entry name" value="DUF4446"/>
</dbReference>
<feature type="transmembrane region" description="Helical" evidence="2">
    <location>
        <begin position="12"/>
        <end position="32"/>
    </location>
</feature>
<dbReference type="Proteomes" id="UP001142078">
    <property type="component" value="Unassembled WGS sequence"/>
</dbReference>
<evidence type="ECO:0000256" key="1">
    <source>
        <dbReference type="SAM" id="Coils"/>
    </source>
</evidence>
<evidence type="ECO:0000313" key="3">
    <source>
        <dbReference type="EMBL" id="MCR2045468.1"/>
    </source>
</evidence>
<keyword evidence="1" id="KW-0175">Coiled coil</keyword>
<keyword evidence="4" id="KW-1185">Reference proteome</keyword>
<dbReference type="Pfam" id="PF14584">
    <property type="entry name" value="DUF4446"/>
    <property type="match status" value="1"/>
</dbReference>
<keyword evidence="2" id="KW-0812">Transmembrane</keyword>
<organism evidence="3 4">
    <name type="scientific">Anaerosalibacter massiliensis</name>
    <dbReference type="NCBI Taxonomy" id="1347392"/>
    <lineage>
        <taxon>Bacteria</taxon>
        <taxon>Bacillati</taxon>
        <taxon>Bacillota</taxon>
        <taxon>Tissierellia</taxon>
        <taxon>Tissierellales</taxon>
        <taxon>Sporanaerobacteraceae</taxon>
        <taxon>Anaerosalibacter</taxon>
    </lineage>
</organism>
<comment type="caution">
    <text evidence="3">The sequence shown here is derived from an EMBL/GenBank/DDBJ whole genome shotgun (WGS) entry which is preliminary data.</text>
</comment>